<dbReference type="GO" id="GO:0015187">
    <property type="term" value="F:glycine transmembrane transporter activity"/>
    <property type="evidence" value="ECO:0007669"/>
    <property type="project" value="TreeGrafter"/>
</dbReference>
<dbReference type="GO" id="GO:0005886">
    <property type="term" value="C:plasma membrane"/>
    <property type="evidence" value="ECO:0007669"/>
    <property type="project" value="TreeGrafter"/>
</dbReference>
<organism evidence="12 13">
    <name type="scientific">Leptotrombidium deliense</name>
    <dbReference type="NCBI Taxonomy" id="299467"/>
    <lineage>
        <taxon>Eukaryota</taxon>
        <taxon>Metazoa</taxon>
        <taxon>Ecdysozoa</taxon>
        <taxon>Arthropoda</taxon>
        <taxon>Chelicerata</taxon>
        <taxon>Arachnida</taxon>
        <taxon>Acari</taxon>
        <taxon>Acariformes</taxon>
        <taxon>Trombidiformes</taxon>
        <taxon>Prostigmata</taxon>
        <taxon>Anystina</taxon>
        <taxon>Parasitengona</taxon>
        <taxon>Trombiculoidea</taxon>
        <taxon>Trombiculidae</taxon>
        <taxon>Leptotrombidium</taxon>
    </lineage>
</organism>
<dbReference type="GO" id="GO:0005283">
    <property type="term" value="F:amino acid:sodium symporter activity"/>
    <property type="evidence" value="ECO:0007669"/>
    <property type="project" value="TreeGrafter"/>
</dbReference>
<feature type="transmembrane region" description="Helical" evidence="11">
    <location>
        <begin position="76"/>
        <end position="97"/>
    </location>
</feature>
<dbReference type="PANTHER" id="PTHR11616:SF236">
    <property type="entry name" value="TRANSPORTER"/>
    <property type="match status" value="1"/>
</dbReference>
<dbReference type="VEuPathDB" id="VectorBase:LDEU010827"/>
<evidence type="ECO:0000256" key="11">
    <source>
        <dbReference type="SAM" id="Phobius"/>
    </source>
</evidence>
<evidence type="ECO:0000256" key="2">
    <source>
        <dbReference type="ARBA" id="ARBA00006459"/>
    </source>
</evidence>
<evidence type="ECO:0000256" key="4">
    <source>
        <dbReference type="ARBA" id="ARBA00022692"/>
    </source>
</evidence>
<reference evidence="12 13" key="1">
    <citation type="journal article" date="2018" name="Gigascience">
        <title>Genomes of trombidid mites reveal novel predicted allergens and laterally-transferred genes associated with secondary metabolism.</title>
        <authorList>
            <person name="Dong X."/>
            <person name="Chaisiri K."/>
            <person name="Xia D."/>
            <person name="Armstrong S.D."/>
            <person name="Fang Y."/>
            <person name="Donnelly M.J."/>
            <person name="Kadowaki T."/>
            <person name="McGarry J.W."/>
            <person name="Darby A.C."/>
            <person name="Makepeace B.L."/>
        </authorList>
    </citation>
    <scope>NUCLEOTIDE SEQUENCE [LARGE SCALE GENOMIC DNA]</scope>
    <source>
        <strain evidence="12">UoL-UT</strain>
    </source>
</reference>
<keyword evidence="3 9" id="KW-0813">Transport</keyword>
<feature type="binding site" evidence="8">
    <location>
        <position position="305"/>
    </location>
    <ligand>
        <name>Na(+)</name>
        <dbReference type="ChEBI" id="CHEBI:29101"/>
        <label>1</label>
    </ligand>
</feature>
<evidence type="ECO:0000256" key="7">
    <source>
        <dbReference type="ARBA" id="ARBA00023136"/>
    </source>
</evidence>
<evidence type="ECO:0000256" key="8">
    <source>
        <dbReference type="PIRSR" id="PIRSR600175-1"/>
    </source>
</evidence>
<feature type="region of interest" description="Disordered" evidence="10">
    <location>
        <begin position="1"/>
        <end position="36"/>
    </location>
</feature>
<keyword evidence="4 9" id="KW-0812">Transmembrane</keyword>
<dbReference type="PRINTS" id="PR00176">
    <property type="entry name" value="NANEUSMPORT"/>
</dbReference>
<dbReference type="GO" id="GO:0089718">
    <property type="term" value="P:amino acid import across plasma membrane"/>
    <property type="evidence" value="ECO:0007669"/>
    <property type="project" value="TreeGrafter"/>
</dbReference>
<dbReference type="OrthoDB" id="6581954at2759"/>
<keyword evidence="5 9" id="KW-0769">Symport</keyword>
<dbReference type="STRING" id="299467.A0A443S155"/>
<dbReference type="Proteomes" id="UP000288716">
    <property type="component" value="Unassembled WGS sequence"/>
</dbReference>
<feature type="binding site" evidence="8">
    <location>
        <position position="59"/>
    </location>
    <ligand>
        <name>Na(+)</name>
        <dbReference type="ChEBI" id="CHEBI:29101"/>
        <label>1</label>
    </ligand>
</feature>
<keyword evidence="8" id="KW-0479">Metal-binding</keyword>
<feature type="non-terminal residue" evidence="12">
    <location>
        <position position="1"/>
    </location>
</feature>
<evidence type="ECO:0000256" key="3">
    <source>
        <dbReference type="ARBA" id="ARBA00022448"/>
    </source>
</evidence>
<accession>A0A443S155</accession>
<feature type="compositionally biased region" description="Low complexity" evidence="10">
    <location>
        <begin position="9"/>
        <end position="24"/>
    </location>
</feature>
<keyword evidence="13" id="KW-1185">Reference proteome</keyword>
<dbReference type="Pfam" id="PF00209">
    <property type="entry name" value="SNF"/>
    <property type="match status" value="1"/>
</dbReference>
<evidence type="ECO:0000256" key="6">
    <source>
        <dbReference type="ARBA" id="ARBA00022989"/>
    </source>
</evidence>
<name>A0A443S155_9ACAR</name>
<dbReference type="GO" id="GO:0015179">
    <property type="term" value="F:L-amino acid transmembrane transporter activity"/>
    <property type="evidence" value="ECO:0007669"/>
    <property type="project" value="TreeGrafter"/>
</dbReference>
<proteinExistence type="inferred from homology"/>
<dbReference type="SUPFAM" id="SSF161070">
    <property type="entry name" value="SNF-like"/>
    <property type="match status" value="1"/>
</dbReference>
<protein>
    <recommendedName>
        <fullName evidence="9">Transporter</fullName>
    </recommendedName>
</protein>
<evidence type="ECO:0000313" key="13">
    <source>
        <dbReference type="Proteomes" id="UP000288716"/>
    </source>
</evidence>
<evidence type="ECO:0000313" key="12">
    <source>
        <dbReference type="EMBL" id="RWS21213.1"/>
    </source>
</evidence>
<sequence>LPTEKMMTGDENMTNECNNNNDNGMKNRKRNPSDISRGKWGSQWEFLLSCVGLSVGIGNVWRFPYLAYENGGGAFLIPYLIMLFIAGKPMYFMELAIGQFGSSGTLSIWKCAPIAKGVGVAMLSVAAIVSVYYTVVMSYAVFYIWSTFQHELPWSRCDAKWANETNCVVRSQMVRLSKPVEKILIFDNVSGVLKGNSSSQVFWEREVLELSSGIDQLGGIKWDLATCLAISWIVIVLCLIKGVKTSGKIVYFAATFPYVILIALLIAGLTQPGSWQGVKYFLVPEWNKLLEIKVWQAAASQMFFSLSVSEGSLIMY</sequence>
<evidence type="ECO:0000256" key="1">
    <source>
        <dbReference type="ARBA" id="ARBA00004141"/>
    </source>
</evidence>
<feature type="transmembrane region" description="Helical" evidence="11">
    <location>
        <begin position="220"/>
        <end position="240"/>
    </location>
</feature>
<evidence type="ECO:0000256" key="10">
    <source>
        <dbReference type="SAM" id="MobiDB-lite"/>
    </source>
</evidence>
<dbReference type="PANTHER" id="PTHR11616">
    <property type="entry name" value="SODIUM/CHLORIDE DEPENDENT TRANSPORTER"/>
    <property type="match status" value="1"/>
</dbReference>
<dbReference type="InterPro" id="IPR000175">
    <property type="entry name" value="Na/ntran_symport"/>
</dbReference>
<gene>
    <name evidence="12" type="ORF">B4U80_07002</name>
</gene>
<comment type="similarity">
    <text evidence="2 9">Belongs to the sodium:neurotransmitter symporter (SNF) (TC 2.A.22) family.</text>
</comment>
<keyword evidence="8" id="KW-0915">Sodium</keyword>
<keyword evidence="6 11" id="KW-1133">Transmembrane helix</keyword>
<dbReference type="GO" id="GO:0046872">
    <property type="term" value="F:metal ion binding"/>
    <property type="evidence" value="ECO:0007669"/>
    <property type="project" value="UniProtKB-KW"/>
</dbReference>
<comment type="caution">
    <text evidence="12">The sequence shown here is derived from an EMBL/GenBank/DDBJ whole genome shotgun (WGS) entry which is preliminary data.</text>
</comment>
<comment type="subcellular location">
    <subcellularLocation>
        <location evidence="1">Membrane</location>
        <topology evidence="1">Multi-pass membrane protein</topology>
    </subcellularLocation>
</comment>
<dbReference type="PROSITE" id="PS00610">
    <property type="entry name" value="NA_NEUROTRAN_SYMP_1"/>
    <property type="match status" value="1"/>
</dbReference>
<keyword evidence="7 11" id="KW-0472">Membrane</keyword>
<evidence type="ECO:0000256" key="9">
    <source>
        <dbReference type="RuleBase" id="RU003732"/>
    </source>
</evidence>
<feature type="non-terminal residue" evidence="12">
    <location>
        <position position="316"/>
    </location>
</feature>
<feature type="transmembrane region" description="Helical" evidence="11">
    <location>
        <begin position="118"/>
        <end position="145"/>
    </location>
</feature>
<feature type="binding site" evidence="8">
    <location>
        <position position="55"/>
    </location>
    <ligand>
        <name>Na(+)</name>
        <dbReference type="ChEBI" id="CHEBI:29101"/>
        <label>1</label>
    </ligand>
</feature>
<evidence type="ECO:0000256" key="5">
    <source>
        <dbReference type="ARBA" id="ARBA00022847"/>
    </source>
</evidence>
<dbReference type="InterPro" id="IPR037272">
    <property type="entry name" value="SNS_sf"/>
</dbReference>
<dbReference type="EMBL" id="NCKV01013169">
    <property type="protein sequence ID" value="RWS21213.1"/>
    <property type="molecule type" value="Genomic_DNA"/>
</dbReference>
<feature type="binding site" evidence="8">
    <location>
        <position position="52"/>
    </location>
    <ligand>
        <name>Na(+)</name>
        <dbReference type="ChEBI" id="CHEBI:29101"/>
        <label>1</label>
    </ligand>
</feature>
<dbReference type="PROSITE" id="PS50267">
    <property type="entry name" value="NA_NEUROTRAN_SYMP_3"/>
    <property type="match status" value="1"/>
</dbReference>
<feature type="transmembrane region" description="Helical" evidence="11">
    <location>
        <begin position="249"/>
        <end position="269"/>
    </location>
</feature>
<dbReference type="AlphaFoldDB" id="A0A443S155"/>